<accession>A0A9W4E4L8</accession>
<keyword evidence="3" id="KW-1185">Reference proteome</keyword>
<dbReference type="GO" id="GO:0016787">
    <property type="term" value="F:hydrolase activity"/>
    <property type="evidence" value="ECO:0007669"/>
    <property type="project" value="UniProtKB-KW"/>
</dbReference>
<protein>
    <submittedName>
        <fullName evidence="2">Adenosylhomocysteinase</fullName>
        <ecNumber evidence="2">3.3.1.1</ecNumber>
    </submittedName>
</protein>
<reference evidence="2" key="1">
    <citation type="submission" date="2021-06" db="EMBL/GenBank/DDBJ databases">
        <authorList>
            <person name="Arsene-Ploetze F."/>
        </authorList>
    </citation>
    <scope>NUCLEOTIDE SEQUENCE</scope>
    <source>
        <strain evidence="2">SBRY1</strain>
    </source>
</reference>
<evidence type="ECO:0000313" key="3">
    <source>
        <dbReference type="Proteomes" id="UP001153328"/>
    </source>
</evidence>
<organism evidence="2 3">
    <name type="scientific">Actinacidiphila bryophytorum</name>
    <dbReference type="NCBI Taxonomy" id="1436133"/>
    <lineage>
        <taxon>Bacteria</taxon>
        <taxon>Bacillati</taxon>
        <taxon>Actinomycetota</taxon>
        <taxon>Actinomycetes</taxon>
        <taxon>Kitasatosporales</taxon>
        <taxon>Streptomycetaceae</taxon>
        <taxon>Actinacidiphila</taxon>
    </lineage>
</organism>
<evidence type="ECO:0000313" key="2">
    <source>
        <dbReference type="EMBL" id="CAG7620351.1"/>
    </source>
</evidence>
<name>A0A9W4E4L8_9ACTN</name>
<dbReference type="AlphaFoldDB" id="A0A9W4E4L8"/>
<dbReference type="EMBL" id="CAJVAX010000005">
    <property type="protein sequence ID" value="CAG7620351.1"/>
    <property type="molecule type" value="Genomic_DNA"/>
</dbReference>
<dbReference type="EC" id="3.3.1.1" evidence="2"/>
<keyword evidence="2" id="KW-0378">Hydrolase</keyword>
<comment type="caution">
    <text evidence="2">The sequence shown here is derived from an EMBL/GenBank/DDBJ whole genome shotgun (WGS) entry which is preliminary data.</text>
</comment>
<sequence>MTRPVRGDETVVIGEASSMRRSQRRHCLSRDGEPREQPKSCQVGIPPEAYSSHSRPDPYPRFAPRMGIQ</sequence>
<feature type="compositionally biased region" description="Basic and acidic residues" evidence="1">
    <location>
        <begin position="28"/>
        <end position="38"/>
    </location>
</feature>
<gene>
    <name evidence="2" type="ORF">SBRY_130145</name>
</gene>
<dbReference type="Proteomes" id="UP001153328">
    <property type="component" value="Unassembled WGS sequence"/>
</dbReference>
<proteinExistence type="predicted"/>
<feature type="region of interest" description="Disordered" evidence="1">
    <location>
        <begin position="1"/>
        <end position="69"/>
    </location>
</feature>
<evidence type="ECO:0000256" key="1">
    <source>
        <dbReference type="SAM" id="MobiDB-lite"/>
    </source>
</evidence>